<reference evidence="6" key="1">
    <citation type="submission" date="2015-07" db="EMBL/GenBank/DDBJ databases">
        <title>MeaNS - Measles Nucleotide Surveillance Program.</title>
        <authorList>
            <person name="Tran T."/>
            <person name="Druce J."/>
        </authorList>
    </citation>
    <scope>NUCLEOTIDE SEQUENCE</scope>
    <source>
        <strain evidence="6">UCB-OBI-ISO-001</strain>
        <tissue evidence="6">Gonad</tissue>
    </source>
</reference>
<dbReference type="AlphaFoldDB" id="A0A0L8HVF4"/>
<dbReference type="KEGG" id="obi:106868358"/>
<dbReference type="OMA" id="YKGCANT"/>
<dbReference type="Gene3D" id="2.130.10.10">
    <property type="entry name" value="YVTN repeat-like/Quinoprotein amine dehydrogenase"/>
    <property type="match status" value="1"/>
</dbReference>
<dbReference type="InterPro" id="IPR036322">
    <property type="entry name" value="WD40_repeat_dom_sf"/>
</dbReference>
<feature type="repeat" description="WD" evidence="4">
    <location>
        <begin position="550"/>
        <end position="581"/>
    </location>
</feature>
<gene>
    <name evidence="6" type="ORF">OCBIM_22004944mg</name>
</gene>
<feature type="repeat" description="WD" evidence="4">
    <location>
        <begin position="686"/>
        <end position="720"/>
    </location>
</feature>
<sequence>MSSDSEMDEFYDAEDHSPELHNVSPDPVDLPKQDGTSTEAESSSQLLQTESSTFERKSYENNELGKMLEVLHKKSQLEESEIFEAEKKVLENRRRRRKVELLRQALSEDKSPLKNDSEDLFKDFDVPGNTDKAEASLHPADFDINNIQLSSKSSSNDIMSKNVCPPPLSLSSPLLEQSSSSLAQTSAGHPFTDISMTVTVPEKFPTTGVLQDPYYAASTDMCLKNNIVSLVAKDNEPDIIQSAKPRNLTPPNTMDTKSQNVLPSTLNPPVAPPRRKRRPKNLSTSHENLSMYCVSPAELLTPVSTVECLTKELQHSLDLQSALEGSRIINAEEAETGAVNSDQDSVSPIMEQNTLASLESDGVLLRQKSLQDFPKSNSLPSDYSQMLRPRSNSGRSLTDQEILESVYITNLDTGQKVPLSVAEDELPRCINPLDLHIIQRTHEYLGEGEDRKTEGSEEDECKSENSRSLSDQHGTKSKATKIKKFIGKTVGKTMNRVKSVADQSKKVLQGDEAGIEEEYSIDGKIYKIKVSSSNKGPWDFSQPRLLQDLSGEHSNAIWTMKFSPCGRLLATGGQDSVLRIWILKNAYLYFEDMGQKYADKMSPSTSRESLDSTTSSETSNLDKKGIGQTEDEYKNAPFVKKPFCTYRGHSADLLDISWSKNYFILSSSMDKTVRLWHISRRECLCTFQHIDFVTAIVFHPKDDRYFLSGSLDGKLRLWNIPDKKVTLWNEVSSPSNLITTANFCNNGKYAVVGTYDGKCIFFTTEQLKYSTQIHVRSTRGKNAKGRKVTGIEPLHGEDKILVTTNDSRIRLYDLRDLTLTCKYKGGTNNSSQIKASFSTKGKYIICGSEDHFIYLWKTHHDYYKFSSARRDRNDYWEAIKVHNAVVTVAVLAPNPQLMIKSNTNTGTSSSDSEISDEREIIVSADFTGAVKVMQCRIKNSA</sequence>
<name>A0A0L8HVF4_OCTBM</name>
<feature type="region of interest" description="Disordered" evidence="5">
    <location>
        <begin position="374"/>
        <end position="398"/>
    </location>
</feature>
<evidence type="ECO:0000313" key="6">
    <source>
        <dbReference type="EMBL" id="KOF93172.1"/>
    </source>
</evidence>
<dbReference type="Pfam" id="PF00400">
    <property type="entry name" value="WD40"/>
    <property type="match status" value="4"/>
</dbReference>
<dbReference type="EMBL" id="KQ417216">
    <property type="protein sequence ID" value="KOF93172.1"/>
    <property type="molecule type" value="Genomic_DNA"/>
</dbReference>
<dbReference type="InterPro" id="IPR040324">
    <property type="entry name" value="WDR44/Dgr2"/>
</dbReference>
<evidence type="ECO:0000256" key="1">
    <source>
        <dbReference type="ARBA" id="ARBA00021207"/>
    </source>
</evidence>
<feature type="compositionally biased region" description="Low complexity" evidence="5">
    <location>
        <begin position="41"/>
        <end position="52"/>
    </location>
</feature>
<evidence type="ECO:0000256" key="5">
    <source>
        <dbReference type="SAM" id="MobiDB-lite"/>
    </source>
</evidence>
<dbReference type="STRING" id="37653.A0A0L8HVF4"/>
<dbReference type="PANTHER" id="PTHR14221:SF0">
    <property type="entry name" value="WD REPEAT-CONTAINING PROTEIN 44"/>
    <property type="match status" value="1"/>
</dbReference>
<feature type="compositionally biased region" description="Polar residues" evidence="5">
    <location>
        <begin position="249"/>
        <end position="267"/>
    </location>
</feature>
<accession>A0A0L8HVF4</accession>
<feature type="region of interest" description="Disordered" evidence="5">
    <location>
        <begin position="446"/>
        <end position="480"/>
    </location>
</feature>
<keyword evidence="2 4" id="KW-0853">WD repeat</keyword>
<proteinExistence type="predicted"/>
<dbReference type="OrthoDB" id="20550at2759"/>
<feature type="region of interest" description="Disordered" evidence="5">
    <location>
        <begin position="241"/>
        <end position="284"/>
    </location>
</feature>
<evidence type="ECO:0000256" key="2">
    <source>
        <dbReference type="ARBA" id="ARBA00022574"/>
    </source>
</evidence>
<feature type="compositionally biased region" description="Basic and acidic residues" evidence="5">
    <location>
        <begin position="446"/>
        <end position="455"/>
    </location>
</feature>
<dbReference type="PROSITE" id="PS50294">
    <property type="entry name" value="WD_REPEATS_REGION"/>
    <property type="match status" value="3"/>
</dbReference>
<dbReference type="InterPro" id="IPR020472">
    <property type="entry name" value="WD40_PAC1"/>
</dbReference>
<evidence type="ECO:0000256" key="3">
    <source>
        <dbReference type="ARBA" id="ARBA00022737"/>
    </source>
</evidence>
<dbReference type="PRINTS" id="PR00320">
    <property type="entry name" value="GPROTEINBRPT"/>
</dbReference>
<dbReference type="SUPFAM" id="SSF50978">
    <property type="entry name" value="WD40 repeat-like"/>
    <property type="match status" value="1"/>
</dbReference>
<dbReference type="InterPro" id="IPR001680">
    <property type="entry name" value="WD40_rpt"/>
</dbReference>
<feature type="region of interest" description="Disordered" evidence="5">
    <location>
        <begin position="1"/>
        <end position="60"/>
    </location>
</feature>
<dbReference type="PANTHER" id="PTHR14221">
    <property type="entry name" value="WD REPEAT DOMAIN 44"/>
    <property type="match status" value="1"/>
</dbReference>
<protein>
    <recommendedName>
        <fullName evidence="1">WD repeat-containing protein 44</fullName>
    </recommendedName>
</protein>
<dbReference type="PROSITE" id="PS50082">
    <property type="entry name" value="WD_REPEATS_2"/>
    <property type="match status" value="3"/>
</dbReference>
<organism evidence="6">
    <name type="scientific">Octopus bimaculoides</name>
    <name type="common">California two-spotted octopus</name>
    <dbReference type="NCBI Taxonomy" id="37653"/>
    <lineage>
        <taxon>Eukaryota</taxon>
        <taxon>Metazoa</taxon>
        <taxon>Spiralia</taxon>
        <taxon>Lophotrochozoa</taxon>
        <taxon>Mollusca</taxon>
        <taxon>Cephalopoda</taxon>
        <taxon>Coleoidea</taxon>
        <taxon>Octopodiformes</taxon>
        <taxon>Octopoda</taxon>
        <taxon>Incirrata</taxon>
        <taxon>Octopodidae</taxon>
        <taxon>Octopus</taxon>
    </lineage>
</organism>
<dbReference type="FunFam" id="2.130.10.10:FF:000060">
    <property type="entry name" value="WD repeat-containing protein 44"/>
    <property type="match status" value="1"/>
</dbReference>
<evidence type="ECO:0000256" key="4">
    <source>
        <dbReference type="PROSITE-ProRule" id="PRU00221"/>
    </source>
</evidence>
<feature type="region of interest" description="Disordered" evidence="5">
    <location>
        <begin position="600"/>
        <end position="626"/>
    </location>
</feature>
<feature type="compositionally biased region" description="Low complexity" evidence="5">
    <location>
        <begin position="604"/>
        <end position="619"/>
    </location>
</feature>
<keyword evidence="3" id="KW-0677">Repeat</keyword>
<feature type="compositionally biased region" description="Acidic residues" evidence="5">
    <location>
        <begin position="1"/>
        <end position="12"/>
    </location>
</feature>
<dbReference type="InterPro" id="IPR015943">
    <property type="entry name" value="WD40/YVTN_repeat-like_dom_sf"/>
</dbReference>
<feature type="repeat" description="WD" evidence="4">
    <location>
        <begin position="646"/>
        <end position="686"/>
    </location>
</feature>
<dbReference type="SMART" id="SM00320">
    <property type="entry name" value="WD40"/>
    <property type="match status" value="6"/>
</dbReference>